<evidence type="ECO:0000256" key="4">
    <source>
        <dbReference type="ARBA" id="ARBA00022670"/>
    </source>
</evidence>
<feature type="domain" description="PDZ" evidence="12">
    <location>
        <begin position="119"/>
        <end position="182"/>
    </location>
</feature>
<accession>D1CCU6</accession>
<keyword evidence="11" id="KW-0479">Metal-binding</keyword>
<dbReference type="InterPro" id="IPR004387">
    <property type="entry name" value="Pept_M50_Zn"/>
</dbReference>
<dbReference type="NCBIfam" id="TIGR00054">
    <property type="entry name" value="RIP metalloprotease RseP"/>
    <property type="match status" value="1"/>
</dbReference>
<evidence type="ECO:0000256" key="11">
    <source>
        <dbReference type="RuleBase" id="RU362031"/>
    </source>
</evidence>
<dbReference type="CDD" id="cd23081">
    <property type="entry name" value="cpPDZ_EcRseP-like"/>
    <property type="match status" value="1"/>
</dbReference>
<dbReference type="GO" id="GO:0016020">
    <property type="term" value="C:membrane"/>
    <property type="evidence" value="ECO:0007669"/>
    <property type="project" value="UniProtKB-SubCell"/>
</dbReference>
<comment type="similarity">
    <text evidence="3 11">Belongs to the peptidase M50B family.</text>
</comment>
<dbReference type="Pfam" id="PF17820">
    <property type="entry name" value="PDZ_6"/>
    <property type="match status" value="1"/>
</dbReference>
<keyword evidence="10 11" id="KW-0472">Membrane</keyword>
<dbReference type="InterPro" id="IPR036034">
    <property type="entry name" value="PDZ_sf"/>
</dbReference>
<evidence type="ECO:0000256" key="2">
    <source>
        <dbReference type="ARBA" id="ARBA00004141"/>
    </source>
</evidence>
<dbReference type="GO" id="GO:0046872">
    <property type="term" value="F:metal ion binding"/>
    <property type="evidence" value="ECO:0007669"/>
    <property type="project" value="UniProtKB-KW"/>
</dbReference>
<keyword evidence="4 13" id="KW-0645">Protease</keyword>
<comment type="cofactor">
    <cofactor evidence="1 11">
        <name>Zn(2+)</name>
        <dbReference type="ChEBI" id="CHEBI:29105"/>
    </cofactor>
</comment>
<evidence type="ECO:0000256" key="5">
    <source>
        <dbReference type="ARBA" id="ARBA00022692"/>
    </source>
</evidence>
<keyword evidence="5 11" id="KW-0812">Transmembrane</keyword>
<feature type="transmembrane region" description="Helical" evidence="11">
    <location>
        <begin position="56"/>
        <end position="73"/>
    </location>
</feature>
<dbReference type="SUPFAM" id="SSF50156">
    <property type="entry name" value="PDZ domain-like"/>
    <property type="match status" value="1"/>
</dbReference>
<dbReference type="AlphaFoldDB" id="D1CCU6"/>
<evidence type="ECO:0000313" key="13">
    <source>
        <dbReference type="EMBL" id="ACZ42611.1"/>
    </source>
</evidence>
<dbReference type="Proteomes" id="UP000000323">
    <property type="component" value="Chromosome 1"/>
</dbReference>
<dbReference type="PANTHER" id="PTHR42837:SF2">
    <property type="entry name" value="MEMBRANE METALLOPROTEASE ARASP2, CHLOROPLASTIC-RELATED"/>
    <property type="match status" value="1"/>
</dbReference>
<dbReference type="RefSeq" id="WP_012875645.1">
    <property type="nucleotide sequence ID" value="NC_013525.1"/>
</dbReference>
<dbReference type="Gene3D" id="2.30.42.10">
    <property type="match status" value="1"/>
</dbReference>
<keyword evidence="8 11" id="KW-1133">Transmembrane helix</keyword>
<dbReference type="GO" id="GO:0004222">
    <property type="term" value="F:metalloendopeptidase activity"/>
    <property type="evidence" value="ECO:0007669"/>
    <property type="project" value="InterPro"/>
</dbReference>
<evidence type="ECO:0000256" key="10">
    <source>
        <dbReference type="ARBA" id="ARBA00023136"/>
    </source>
</evidence>
<dbReference type="KEGG" id="ttr:Tter_1705"/>
<sequence length="353" mass="37562">MDLGWLVYLWIIPVLGLLVFVHELGHFVTARLNGIRVEEFGFGFPPRLIGIKRGEVIYSINLIPVGGFVRIYGENGEDPNDPRSFSYKKPWQRAIVLAAGSLMNLFLAIIIFTLLAMTGLPVSKGAVIRQVADNSPAASAGLQPGDKIRSIDGISIDSPDDIARVIAGKQGQTVTIVVERDGRTISKQVTPRVNPPRGQGAIGIVIYPETVVTRKYNPIAAIGVGISHSFEVIATIVQGIGDLITGKVGIGGVMGPIGIADATGQIARQSALRGIAEWTALLSINLFLVNLLPLPALDGGRLIFVIIEAIRGKKISPNKEALVHAVGMMLLLALLAIISIFDVLRIAGGTAIP</sequence>
<keyword evidence="9 11" id="KW-0482">Metalloprotease</keyword>
<dbReference type="PANTHER" id="PTHR42837">
    <property type="entry name" value="REGULATOR OF SIGMA-E PROTEASE RSEP"/>
    <property type="match status" value="1"/>
</dbReference>
<dbReference type="CDD" id="cd06163">
    <property type="entry name" value="S2P-M50_PDZ_RseP-like"/>
    <property type="match status" value="1"/>
</dbReference>
<evidence type="ECO:0000313" key="14">
    <source>
        <dbReference type="Proteomes" id="UP000000323"/>
    </source>
</evidence>
<protein>
    <recommendedName>
        <fullName evidence="11">Zinc metalloprotease</fullName>
        <ecNumber evidence="11">3.4.24.-</ecNumber>
    </recommendedName>
</protein>
<dbReference type="InterPro" id="IPR008915">
    <property type="entry name" value="Peptidase_M50"/>
</dbReference>
<dbReference type="InterPro" id="IPR041489">
    <property type="entry name" value="PDZ_6"/>
</dbReference>
<evidence type="ECO:0000256" key="3">
    <source>
        <dbReference type="ARBA" id="ARBA00007931"/>
    </source>
</evidence>
<dbReference type="EC" id="3.4.24.-" evidence="11"/>
<gene>
    <name evidence="13" type="ordered locus">Tter_1705</name>
</gene>
<evidence type="ECO:0000256" key="6">
    <source>
        <dbReference type="ARBA" id="ARBA00022801"/>
    </source>
</evidence>
<organism evidence="13 14">
    <name type="scientific">Thermobaculum terrenum (strain ATCC BAA-798 / CCMEE 7001 / YNP1)</name>
    <dbReference type="NCBI Taxonomy" id="525904"/>
    <lineage>
        <taxon>Bacteria</taxon>
        <taxon>Bacillati</taxon>
        <taxon>Chloroflexota</taxon>
        <taxon>Chloroflexia</taxon>
        <taxon>Candidatus Thermobaculales</taxon>
        <taxon>Candidatus Thermobaculaceae</taxon>
        <taxon>Thermobaculum</taxon>
    </lineage>
</organism>
<evidence type="ECO:0000256" key="8">
    <source>
        <dbReference type="ARBA" id="ARBA00022989"/>
    </source>
</evidence>
<evidence type="ECO:0000256" key="7">
    <source>
        <dbReference type="ARBA" id="ARBA00022833"/>
    </source>
</evidence>
<feature type="transmembrane region" description="Helical" evidence="11">
    <location>
        <begin position="321"/>
        <end position="341"/>
    </location>
</feature>
<dbReference type="SMART" id="SM00228">
    <property type="entry name" value="PDZ"/>
    <property type="match status" value="1"/>
</dbReference>
<evidence type="ECO:0000256" key="9">
    <source>
        <dbReference type="ARBA" id="ARBA00023049"/>
    </source>
</evidence>
<dbReference type="EMBL" id="CP001825">
    <property type="protein sequence ID" value="ACZ42611.1"/>
    <property type="molecule type" value="Genomic_DNA"/>
</dbReference>
<comment type="subcellular location">
    <subcellularLocation>
        <location evidence="2">Membrane</location>
        <topology evidence="2">Multi-pass membrane protein</topology>
    </subcellularLocation>
</comment>
<dbReference type="PROSITE" id="PS50106">
    <property type="entry name" value="PDZ"/>
    <property type="match status" value="1"/>
</dbReference>
<evidence type="ECO:0000256" key="1">
    <source>
        <dbReference type="ARBA" id="ARBA00001947"/>
    </source>
</evidence>
<dbReference type="GO" id="GO:0006508">
    <property type="term" value="P:proteolysis"/>
    <property type="evidence" value="ECO:0007669"/>
    <property type="project" value="UniProtKB-KW"/>
</dbReference>
<dbReference type="Pfam" id="PF02163">
    <property type="entry name" value="Peptidase_M50"/>
    <property type="match status" value="1"/>
</dbReference>
<dbReference type="HOGENOM" id="CLU_025778_1_0_0"/>
<reference evidence="14" key="1">
    <citation type="journal article" date="2010" name="Stand. Genomic Sci.">
        <title>Complete genome sequence of 'Thermobaculum terrenum' type strain (YNP1).</title>
        <authorList>
            <person name="Kiss H."/>
            <person name="Cleland D."/>
            <person name="Lapidus A."/>
            <person name="Lucas S."/>
            <person name="Glavina Del Rio T."/>
            <person name="Nolan M."/>
            <person name="Tice H."/>
            <person name="Han C."/>
            <person name="Goodwin L."/>
            <person name="Pitluck S."/>
            <person name="Liolios K."/>
            <person name="Ivanova N."/>
            <person name="Mavromatis K."/>
            <person name="Ovchinnikova G."/>
            <person name="Pati A."/>
            <person name="Chen A."/>
            <person name="Palaniappan K."/>
            <person name="Land M."/>
            <person name="Hauser L."/>
            <person name="Chang Y."/>
            <person name="Jeffries C."/>
            <person name="Lu M."/>
            <person name="Brettin T."/>
            <person name="Detter J."/>
            <person name="Goker M."/>
            <person name="Tindall B."/>
            <person name="Beck B."/>
            <person name="McDermott T."/>
            <person name="Woyke T."/>
            <person name="Bristow J."/>
            <person name="Eisen J."/>
            <person name="Markowitz V."/>
            <person name="Hugenholtz P."/>
            <person name="Kyrpides N."/>
            <person name="Klenk H."/>
            <person name="Cheng J."/>
        </authorList>
    </citation>
    <scope>NUCLEOTIDE SEQUENCE [LARGE SCALE GENOMIC DNA]</scope>
    <source>
        <strain evidence="14">ATCC BAA-798 / YNP1</strain>
    </source>
</reference>
<feature type="transmembrane region" description="Helical" evidence="11">
    <location>
        <begin position="93"/>
        <end position="115"/>
    </location>
</feature>
<keyword evidence="14" id="KW-1185">Reference proteome</keyword>
<keyword evidence="6 11" id="KW-0378">Hydrolase</keyword>
<dbReference type="STRING" id="525904.Tter_1705"/>
<feature type="transmembrane region" description="Helical" evidence="11">
    <location>
        <begin position="6"/>
        <end position="28"/>
    </location>
</feature>
<name>D1CCU6_THET1</name>
<evidence type="ECO:0000259" key="12">
    <source>
        <dbReference type="PROSITE" id="PS50106"/>
    </source>
</evidence>
<dbReference type="eggNOG" id="COG0750">
    <property type="taxonomic scope" value="Bacteria"/>
</dbReference>
<proteinExistence type="inferred from homology"/>
<keyword evidence="7 11" id="KW-0862">Zinc</keyword>
<dbReference type="InterPro" id="IPR001478">
    <property type="entry name" value="PDZ"/>
</dbReference>
<dbReference type="OrthoDB" id="9782003at2"/>